<accession>A0A6J6NWE3</accession>
<name>A0A6J6NWE3_9ZZZZ</name>
<proteinExistence type="predicted"/>
<protein>
    <submittedName>
        <fullName evidence="1">Unannotated protein</fullName>
    </submittedName>
</protein>
<dbReference type="EMBL" id="CAEZXB010000069">
    <property type="protein sequence ID" value="CAB4690727.1"/>
    <property type="molecule type" value="Genomic_DNA"/>
</dbReference>
<organism evidence="1">
    <name type="scientific">freshwater metagenome</name>
    <dbReference type="NCBI Taxonomy" id="449393"/>
    <lineage>
        <taxon>unclassified sequences</taxon>
        <taxon>metagenomes</taxon>
        <taxon>ecological metagenomes</taxon>
    </lineage>
</organism>
<evidence type="ECO:0000313" key="1">
    <source>
        <dbReference type="EMBL" id="CAB4690727.1"/>
    </source>
</evidence>
<dbReference type="AlphaFoldDB" id="A0A6J6NWE3"/>
<reference evidence="1" key="1">
    <citation type="submission" date="2020-05" db="EMBL/GenBank/DDBJ databases">
        <authorList>
            <person name="Chiriac C."/>
            <person name="Salcher M."/>
            <person name="Ghai R."/>
            <person name="Kavagutti S V."/>
        </authorList>
    </citation>
    <scope>NUCLEOTIDE SEQUENCE</scope>
</reference>
<gene>
    <name evidence="1" type="ORF">UFOPK2342_01750</name>
</gene>
<sequence>MRRLLIALLSISLAGTFAVATPLTPAIAADPASALTLPLTGTDVPELGDIFDAMDVCFDFPNSIGCAAFMPFIELIVKCAADPSLSICTQATASKTPAVVVADPCSGAGATTNETCKGAVIIDRSPGSFCYKNPTDASCNVSGTTAITGDAACAVNAFQDGCKDAAIKIDGDVVKVPTEGKVSVADTIKKYLDKNGIVLEPKSVTDAYGNELTNREGQIIYRTIIITSTGVPVTDANGNAIYSELAKDDSGKTLLTKTTKKSASAPVLIFNVLSADDKLILGPDGKPLSTKPALTSDGYAQVDRDSNAILLSPILNSKGQPIIGVDGNPLYTKLMVTSDEEPLLDANGKGVIAKPLLNSNDKPITASNGAILYAPPMYDPNGKPIVDAKGNPVLAKPVVDASNKVKLGADGFPQVSQPLLSGSGTAILQAGKQVAVGAAGTSPINSSGEVIGKASGALLSYGFGGTVIDEKARNIVTPDGRPLILSASGTPLLTNGTPITDKKGAPIKISKSGAVLDSTGKAILGADGKALTIGSTQGTGAVKIGTLTLLGPNNKPVLLGLNGGLFDSSANALVSAAGKPLFLDPKAKKVVDAAGKAVAIDKKGKIAAKSQSLKVETTSITS</sequence>